<feature type="non-terminal residue" evidence="1">
    <location>
        <position position="1"/>
    </location>
</feature>
<name>X1MRG2_9ZZZZ</name>
<dbReference type="AlphaFoldDB" id="X1MRG2"/>
<organism evidence="1">
    <name type="scientific">marine sediment metagenome</name>
    <dbReference type="NCBI Taxonomy" id="412755"/>
    <lineage>
        <taxon>unclassified sequences</taxon>
        <taxon>metagenomes</taxon>
        <taxon>ecological metagenomes</taxon>
    </lineage>
</organism>
<comment type="caution">
    <text evidence="1">The sequence shown here is derived from an EMBL/GenBank/DDBJ whole genome shotgun (WGS) entry which is preliminary data.</text>
</comment>
<accession>X1MRG2</accession>
<reference evidence="1" key="1">
    <citation type="journal article" date="2014" name="Front. Microbiol.">
        <title>High frequency of phylogenetically diverse reductive dehalogenase-homologous genes in deep subseafloor sedimentary metagenomes.</title>
        <authorList>
            <person name="Kawai M."/>
            <person name="Futagami T."/>
            <person name="Toyoda A."/>
            <person name="Takaki Y."/>
            <person name="Nishi S."/>
            <person name="Hori S."/>
            <person name="Arai W."/>
            <person name="Tsubouchi T."/>
            <person name="Morono Y."/>
            <person name="Uchiyama I."/>
            <person name="Ito T."/>
            <person name="Fujiyama A."/>
            <person name="Inagaki F."/>
            <person name="Takami H."/>
        </authorList>
    </citation>
    <scope>NUCLEOTIDE SEQUENCE</scope>
    <source>
        <strain evidence="1">Expedition CK06-06</strain>
    </source>
</reference>
<proteinExistence type="predicted"/>
<protein>
    <submittedName>
        <fullName evidence="1">Uncharacterized protein</fullName>
    </submittedName>
</protein>
<evidence type="ECO:0000313" key="1">
    <source>
        <dbReference type="EMBL" id="GAI17280.1"/>
    </source>
</evidence>
<gene>
    <name evidence="1" type="ORF">S06H3_16588</name>
</gene>
<sequence>VLVDFFDAYINETGQNPPIPTFRIDMTMVVIATQTQVAEVWEYHVNQVWVTDRPEGRIEEGSDRKTFEYHLLAYGNKTVTIT</sequence>
<dbReference type="EMBL" id="BARV01008215">
    <property type="protein sequence ID" value="GAI17280.1"/>
    <property type="molecule type" value="Genomic_DNA"/>
</dbReference>